<protein>
    <submittedName>
        <fullName evidence="2">Glycosyltransferase involved in cell wall biosynthesis</fullName>
    </submittedName>
</protein>
<dbReference type="PANTHER" id="PTHR12526">
    <property type="entry name" value="GLYCOSYLTRANSFERASE"/>
    <property type="match status" value="1"/>
</dbReference>
<dbReference type="Pfam" id="PF13439">
    <property type="entry name" value="Glyco_transf_4"/>
    <property type="match status" value="1"/>
</dbReference>
<comment type="caution">
    <text evidence="2">The sequence shown here is derived from an EMBL/GenBank/DDBJ whole genome shotgun (WGS) entry which is preliminary data.</text>
</comment>
<evidence type="ECO:0000259" key="1">
    <source>
        <dbReference type="Pfam" id="PF13439"/>
    </source>
</evidence>
<dbReference type="Proteomes" id="UP000249620">
    <property type="component" value="Unassembled WGS sequence"/>
</dbReference>
<dbReference type="AlphaFoldDB" id="A0A327YNL8"/>
<keyword evidence="3" id="KW-1185">Reference proteome</keyword>
<dbReference type="EMBL" id="QLMI01000004">
    <property type="protein sequence ID" value="RAK22543.1"/>
    <property type="molecule type" value="Genomic_DNA"/>
</dbReference>
<name>A0A327YNL8_9FLAO</name>
<organism evidence="2 3">
    <name type="scientific">Flavobacterium aquaticum</name>
    <dbReference type="NCBI Taxonomy" id="1236486"/>
    <lineage>
        <taxon>Bacteria</taxon>
        <taxon>Pseudomonadati</taxon>
        <taxon>Bacteroidota</taxon>
        <taxon>Flavobacteriia</taxon>
        <taxon>Flavobacteriales</taxon>
        <taxon>Flavobacteriaceae</taxon>
        <taxon>Flavobacterium</taxon>
    </lineage>
</organism>
<accession>A0A327YNL8</accession>
<dbReference type="CDD" id="cd03801">
    <property type="entry name" value="GT4_PimA-like"/>
    <property type="match status" value="1"/>
</dbReference>
<keyword evidence="2" id="KW-0808">Transferase</keyword>
<dbReference type="OrthoDB" id="1522162at2"/>
<dbReference type="SUPFAM" id="SSF53756">
    <property type="entry name" value="UDP-Glycosyltransferase/glycogen phosphorylase"/>
    <property type="match status" value="1"/>
</dbReference>
<dbReference type="PANTHER" id="PTHR12526:SF630">
    <property type="entry name" value="GLYCOSYLTRANSFERASE"/>
    <property type="match status" value="1"/>
</dbReference>
<dbReference type="RefSeq" id="WP_111566774.1">
    <property type="nucleotide sequence ID" value="NZ_QLMI01000004.1"/>
</dbReference>
<evidence type="ECO:0000313" key="3">
    <source>
        <dbReference type="Proteomes" id="UP000249620"/>
    </source>
</evidence>
<dbReference type="InterPro" id="IPR028098">
    <property type="entry name" value="Glyco_trans_4-like_N"/>
</dbReference>
<dbReference type="Gene3D" id="3.40.50.2000">
    <property type="entry name" value="Glycogen Phosphorylase B"/>
    <property type="match status" value="2"/>
</dbReference>
<dbReference type="Pfam" id="PF13692">
    <property type="entry name" value="Glyco_trans_1_4"/>
    <property type="match status" value="1"/>
</dbReference>
<sequence length="368" mass="41013">MKILHISGAKGWGGNEQQMMYILPELAKNKVDNLVFGIEGSVLESQCAKKSISFIGVKDRKLNKLRNVSLLKNVIRDFHPDIIHLHTSDSLTFYVISKILFGIKPKTVFSKKGMGTSSSFLSNLKYNFKGLSSIICVSNSVKRDLGKILNEKAKSKTVVVHDCVSLEILNLKPVLNLRETYKIDSEFKVVGNIANHSNAKDLPTFINVVDEVVNKLNRKNIKFIQIGEFTKNTPELQQLIKDKGLEDAIIFTDKIENASSLVPQFDAFLMTSQREGGPTSVLEAMLLGTPVVSTQVGVVPDVIQDGKNGFIAPVKDFKQLATKVITLLDDENLKSEFVIKSKAIIQNDFNAENIAKQTKEEYVRVMKL</sequence>
<dbReference type="GO" id="GO:0016757">
    <property type="term" value="F:glycosyltransferase activity"/>
    <property type="evidence" value="ECO:0007669"/>
    <property type="project" value="UniProtKB-ARBA"/>
</dbReference>
<feature type="domain" description="Glycosyltransferase subfamily 4-like N-terminal" evidence="1">
    <location>
        <begin position="12"/>
        <end position="167"/>
    </location>
</feature>
<proteinExistence type="predicted"/>
<reference evidence="2 3" key="1">
    <citation type="submission" date="2018-06" db="EMBL/GenBank/DDBJ databases">
        <title>Genomic Encyclopedia of Type Strains, Phase III (KMG-III): the genomes of soil and plant-associated and newly described type strains.</title>
        <authorList>
            <person name="Whitman W."/>
        </authorList>
    </citation>
    <scope>NUCLEOTIDE SEQUENCE [LARGE SCALE GENOMIC DNA]</scope>
    <source>
        <strain evidence="2 3">CGMCC 1.12398</strain>
    </source>
</reference>
<evidence type="ECO:0000313" key="2">
    <source>
        <dbReference type="EMBL" id="RAK22543.1"/>
    </source>
</evidence>
<gene>
    <name evidence="2" type="ORF">B0I03_10465</name>
</gene>